<reference evidence="4" key="1">
    <citation type="journal article" date="2017" name="Nat. Ecol. Evol.">
        <title>Genome expansion and lineage-specific genetic innovations in the forest pathogenic fungi Armillaria.</title>
        <authorList>
            <person name="Sipos G."/>
            <person name="Prasanna A.N."/>
            <person name="Walter M.C."/>
            <person name="O'Connor E."/>
            <person name="Balint B."/>
            <person name="Krizsan K."/>
            <person name="Kiss B."/>
            <person name="Hess J."/>
            <person name="Varga T."/>
            <person name="Slot J."/>
            <person name="Riley R."/>
            <person name="Boka B."/>
            <person name="Rigling D."/>
            <person name="Barry K."/>
            <person name="Lee J."/>
            <person name="Mihaltcheva S."/>
            <person name="LaButti K."/>
            <person name="Lipzen A."/>
            <person name="Waldron R."/>
            <person name="Moloney N.M."/>
            <person name="Sperisen C."/>
            <person name="Kredics L."/>
            <person name="Vagvoelgyi C."/>
            <person name="Patrignani A."/>
            <person name="Fitzpatrick D."/>
            <person name="Nagy I."/>
            <person name="Doyle S."/>
            <person name="Anderson J.B."/>
            <person name="Grigoriev I.V."/>
            <person name="Gueldener U."/>
            <person name="Muensterkoetter M."/>
            <person name="Nagy L.G."/>
        </authorList>
    </citation>
    <scope>NUCLEOTIDE SEQUENCE [LARGE SCALE GENOMIC DNA]</scope>
    <source>
        <strain evidence="4">28-4</strain>
    </source>
</reference>
<keyword evidence="4" id="KW-1185">Reference proteome</keyword>
<dbReference type="STRING" id="1076256.A0A2H3CHQ6"/>
<dbReference type="Proteomes" id="UP000218334">
    <property type="component" value="Unassembled WGS sequence"/>
</dbReference>
<dbReference type="EMBL" id="KZ293417">
    <property type="protein sequence ID" value="PBK75663.1"/>
    <property type="molecule type" value="Genomic_DNA"/>
</dbReference>
<dbReference type="PANTHER" id="PTHR38044:SF1">
    <property type="entry name" value="BOUQUET FORMATION PROTEIN 4"/>
    <property type="match status" value="1"/>
</dbReference>
<sequence length="372" mass="40129">MMSLRPSMPSGLNPHLKATLDSGNLPPVKYQILNCQGQDILVGRMKIETSTPSGHAFILRRYDTGAISLTTMFRAAFPTASEQEEKEEVAWVKDNFDLTGNNGSSRDTSITRLAGTWVSPELAMSLAEAYSLGGLINVVVSARPDPTANYRRSGKGAATAPRATPASPAGSSIPSKAPPSPAAAPNPAKRRKESSPSPAKSLEKPPALRRSARTKSPAPQVSVAPPKSPPAKTPRKSTRRELVDTPGGSEQTVVDEEGDTVEDVMGSQLHQQDVAEQKALIEGLKAEREALKTELKKENDMDVDVKPASKRGREEEEKLKFEPKEQETEPRVIATNSRVGRWQMEPKTKSVAWGVAAFLFGAGAVTLLPNFF</sequence>
<protein>
    <recommendedName>
        <fullName evidence="2">HTH APSES-type domain-containing protein</fullName>
    </recommendedName>
</protein>
<dbReference type="PROSITE" id="PS51299">
    <property type="entry name" value="HTH_APSES"/>
    <property type="match status" value="1"/>
</dbReference>
<evidence type="ECO:0000259" key="2">
    <source>
        <dbReference type="PROSITE" id="PS51299"/>
    </source>
</evidence>
<dbReference type="PANTHER" id="PTHR38044">
    <property type="entry name" value="BOUQUET FORMATION PROTEIN 4"/>
    <property type="match status" value="1"/>
</dbReference>
<feature type="region of interest" description="Disordered" evidence="1">
    <location>
        <begin position="298"/>
        <end position="330"/>
    </location>
</feature>
<evidence type="ECO:0000256" key="1">
    <source>
        <dbReference type="SAM" id="MobiDB-lite"/>
    </source>
</evidence>
<proteinExistence type="predicted"/>
<feature type="compositionally biased region" description="Low complexity" evidence="1">
    <location>
        <begin position="156"/>
        <end position="175"/>
    </location>
</feature>
<dbReference type="InterPro" id="IPR003163">
    <property type="entry name" value="Tscrpt_reg_HTH_APSES-type"/>
</dbReference>
<name>A0A2H3CHQ6_9AGAR</name>
<dbReference type="AlphaFoldDB" id="A0A2H3CHQ6"/>
<feature type="domain" description="HTH APSES-type" evidence="2">
    <location>
        <begin position="36"/>
        <end position="151"/>
    </location>
</feature>
<dbReference type="GO" id="GO:0003677">
    <property type="term" value="F:DNA binding"/>
    <property type="evidence" value="ECO:0007669"/>
    <property type="project" value="InterPro"/>
</dbReference>
<dbReference type="GO" id="GO:0044820">
    <property type="term" value="P:mitotic telomere tethering at nuclear periphery"/>
    <property type="evidence" value="ECO:0007669"/>
    <property type="project" value="TreeGrafter"/>
</dbReference>
<gene>
    <name evidence="3" type="ORF">ARMSODRAFT_949962</name>
</gene>
<dbReference type="GO" id="GO:0070197">
    <property type="term" value="P:meiotic attachment of telomere to nuclear envelope"/>
    <property type="evidence" value="ECO:0007669"/>
    <property type="project" value="InterPro"/>
</dbReference>
<dbReference type="GO" id="GO:1990862">
    <property type="term" value="C:nuclear membrane complex Bqt3-Bqt4"/>
    <property type="evidence" value="ECO:0007669"/>
    <property type="project" value="InterPro"/>
</dbReference>
<accession>A0A2H3CHQ6</accession>
<evidence type="ECO:0000313" key="3">
    <source>
        <dbReference type="EMBL" id="PBK75663.1"/>
    </source>
</evidence>
<dbReference type="InterPro" id="IPR036887">
    <property type="entry name" value="HTH_APSES_sf"/>
</dbReference>
<dbReference type="SUPFAM" id="SSF54616">
    <property type="entry name" value="DNA-binding domain of Mlu1-box binding protein MBP1"/>
    <property type="match status" value="1"/>
</dbReference>
<evidence type="ECO:0000313" key="4">
    <source>
        <dbReference type="Proteomes" id="UP000218334"/>
    </source>
</evidence>
<dbReference type="InterPro" id="IPR037548">
    <property type="entry name" value="Bqt4"/>
</dbReference>
<organism evidence="3 4">
    <name type="scientific">Armillaria solidipes</name>
    <dbReference type="NCBI Taxonomy" id="1076256"/>
    <lineage>
        <taxon>Eukaryota</taxon>
        <taxon>Fungi</taxon>
        <taxon>Dikarya</taxon>
        <taxon>Basidiomycota</taxon>
        <taxon>Agaricomycotina</taxon>
        <taxon>Agaricomycetes</taxon>
        <taxon>Agaricomycetidae</taxon>
        <taxon>Agaricales</taxon>
        <taxon>Marasmiineae</taxon>
        <taxon>Physalacriaceae</taxon>
        <taxon>Armillaria</taxon>
    </lineage>
</organism>
<feature type="region of interest" description="Disordered" evidence="1">
    <location>
        <begin position="149"/>
        <end position="256"/>
    </location>
</feature>